<dbReference type="InterPro" id="IPR027443">
    <property type="entry name" value="IPNS-like_sf"/>
</dbReference>
<feature type="domain" description="Non-haem dioxygenase N-terminal" evidence="3">
    <location>
        <begin position="78"/>
        <end position="122"/>
    </location>
</feature>
<dbReference type="SUPFAM" id="SSF51197">
    <property type="entry name" value="Clavaminate synthase-like"/>
    <property type="match status" value="1"/>
</dbReference>
<evidence type="ECO:0000256" key="2">
    <source>
        <dbReference type="ARBA" id="ARBA00023004"/>
    </source>
</evidence>
<keyword evidence="2" id="KW-0408">Iron</keyword>
<keyword evidence="5" id="KW-1185">Reference proteome</keyword>
<evidence type="ECO:0000256" key="1">
    <source>
        <dbReference type="ARBA" id="ARBA00022723"/>
    </source>
</evidence>
<evidence type="ECO:0000313" key="4">
    <source>
        <dbReference type="EMBL" id="KAK6937810.1"/>
    </source>
</evidence>
<comment type="caution">
    <text evidence="4">The sequence shown here is derived from an EMBL/GenBank/DDBJ whole genome shotgun (WGS) entry which is preliminary data.</text>
</comment>
<dbReference type="EMBL" id="JBAMMX010000006">
    <property type="protein sequence ID" value="KAK6937810.1"/>
    <property type="molecule type" value="Genomic_DNA"/>
</dbReference>
<evidence type="ECO:0000259" key="3">
    <source>
        <dbReference type="Pfam" id="PF14226"/>
    </source>
</evidence>
<accession>A0AAN8VPC7</accession>
<evidence type="ECO:0000313" key="5">
    <source>
        <dbReference type="Proteomes" id="UP001370490"/>
    </source>
</evidence>
<sequence>MEAITMNLTEYPTIKPAEQYNRENEVRKFDETKAGVKGQIDSGIEKIPKMFIHSPETLQSQAFDRGSLDLQVRSTRHSSGRQREIVHQICKASDTWGLFQIVNHGGLTSVMKDMLESVQQFHMSNLRR</sequence>
<keyword evidence="1" id="KW-0479">Metal-binding</keyword>
<dbReference type="GO" id="GO:0051213">
    <property type="term" value="F:dioxygenase activity"/>
    <property type="evidence" value="ECO:0007669"/>
    <property type="project" value="UniProtKB-KW"/>
</dbReference>
<reference evidence="4 5" key="1">
    <citation type="submission" date="2023-12" db="EMBL/GenBank/DDBJ databases">
        <title>A high-quality genome assembly for Dillenia turbinata (Dilleniales).</title>
        <authorList>
            <person name="Chanderbali A."/>
        </authorList>
    </citation>
    <scope>NUCLEOTIDE SEQUENCE [LARGE SCALE GENOMIC DNA]</scope>
    <source>
        <strain evidence="4">LSX21</strain>
        <tissue evidence="4">Leaf</tissue>
    </source>
</reference>
<dbReference type="Proteomes" id="UP001370490">
    <property type="component" value="Unassembled WGS sequence"/>
</dbReference>
<dbReference type="Pfam" id="PF14226">
    <property type="entry name" value="DIOX_N"/>
    <property type="match status" value="1"/>
</dbReference>
<protein>
    <submittedName>
        <fullName evidence="4">Non-hem dioxygenase N-terminal domain</fullName>
    </submittedName>
</protein>
<dbReference type="GO" id="GO:0046872">
    <property type="term" value="F:metal ion binding"/>
    <property type="evidence" value="ECO:0007669"/>
    <property type="project" value="UniProtKB-KW"/>
</dbReference>
<dbReference type="AlphaFoldDB" id="A0AAN8VPC7"/>
<gene>
    <name evidence="4" type="ORF">RJ641_031318</name>
</gene>
<organism evidence="4 5">
    <name type="scientific">Dillenia turbinata</name>
    <dbReference type="NCBI Taxonomy" id="194707"/>
    <lineage>
        <taxon>Eukaryota</taxon>
        <taxon>Viridiplantae</taxon>
        <taxon>Streptophyta</taxon>
        <taxon>Embryophyta</taxon>
        <taxon>Tracheophyta</taxon>
        <taxon>Spermatophyta</taxon>
        <taxon>Magnoliopsida</taxon>
        <taxon>eudicotyledons</taxon>
        <taxon>Gunneridae</taxon>
        <taxon>Pentapetalae</taxon>
        <taxon>Dilleniales</taxon>
        <taxon>Dilleniaceae</taxon>
        <taxon>Dillenia</taxon>
    </lineage>
</organism>
<dbReference type="Gene3D" id="2.60.120.330">
    <property type="entry name" value="B-lactam Antibiotic, Isopenicillin N Synthase, Chain"/>
    <property type="match status" value="1"/>
</dbReference>
<keyword evidence="4" id="KW-0223">Dioxygenase</keyword>
<keyword evidence="4" id="KW-0560">Oxidoreductase</keyword>
<proteinExistence type="predicted"/>
<dbReference type="InterPro" id="IPR026992">
    <property type="entry name" value="DIOX_N"/>
</dbReference>
<name>A0AAN8VPC7_9MAGN</name>